<sequence length="179" mass="18617">MASRPPAGTVVLAAFGVLAGLLVGAVAPTLPYVILDRAYGQAPFDYFALIVGTQLREDAVAFVALAAWIGLWFGVILPIRERHGAWAVVGRALLGLVTGAVLAAGIAVLLGGELLNSPYTPLGTAREAARDIAGTTARLFFGGLYLVPLAGLLVWARLRRTRPDVVAPPAPIVTDELPG</sequence>
<proteinExistence type="predicted"/>
<reference evidence="2 3" key="1">
    <citation type="submission" date="2019-09" db="EMBL/GenBank/DDBJ databases">
        <title>Genome sequencing of strain KACC 19322.</title>
        <authorList>
            <person name="Heo J."/>
            <person name="Kim S.-J."/>
            <person name="Kim J.-S."/>
            <person name="Hong S.-B."/>
            <person name="Kwon S.-W."/>
        </authorList>
    </citation>
    <scope>NUCLEOTIDE SEQUENCE [LARGE SCALE GENOMIC DNA]</scope>
    <source>
        <strain evidence="2 3">KACC 19322</strain>
    </source>
</reference>
<dbReference type="EMBL" id="CP043504">
    <property type="protein sequence ID" value="QEO09731.1"/>
    <property type="molecule type" value="Genomic_DNA"/>
</dbReference>
<keyword evidence="3" id="KW-1185">Reference proteome</keyword>
<organism evidence="2 3">
    <name type="scientific">Protaetiibacter larvae</name>
    <dbReference type="NCBI Taxonomy" id="2592654"/>
    <lineage>
        <taxon>Bacteria</taxon>
        <taxon>Bacillati</taxon>
        <taxon>Actinomycetota</taxon>
        <taxon>Actinomycetes</taxon>
        <taxon>Micrococcales</taxon>
        <taxon>Microbacteriaceae</taxon>
        <taxon>Protaetiibacter</taxon>
    </lineage>
</organism>
<evidence type="ECO:0000313" key="3">
    <source>
        <dbReference type="Proteomes" id="UP000322159"/>
    </source>
</evidence>
<evidence type="ECO:0000256" key="1">
    <source>
        <dbReference type="SAM" id="Phobius"/>
    </source>
</evidence>
<dbReference type="Proteomes" id="UP000322159">
    <property type="component" value="Chromosome"/>
</dbReference>
<feature type="transmembrane region" description="Helical" evidence="1">
    <location>
        <begin position="92"/>
        <end position="112"/>
    </location>
</feature>
<gene>
    <name evidence="2" type="ORF">FLP23_06755</name>
</gene>
<evidence type="ECO:0008006" key="4">
    <source>
        <dbReference type="Google" id="ProtNLM"/>
    </source>
</evidence>
<name>A0A5C1Y7E1_9MICO</name>
<keyword evidence="1" id="KW-1133">Transmembrane helix</keyword>
<accession>A0A5C1Y7E1</accession>
<dbReference type="KEGG" id="lyk:FLP23_06755"/>
<keyword evidence="1" id="KW-0472">Membrane</keyword>
<evidence type="ECO:0000313" key="2">
    <source>
        <dbReference type="EMBL" id="QEO09731.1"/>
    </source>
</evidence>
<protein>
    <recommendedName>
        <fullName evidence="4">DUF2567 domain-containing protein</fullName>
    </recommendedName>
</protein>
<feature type="transmembrane region" description="Helical" evidence="1">
    <location>
        <begin position="59"/>
        <end position="80"/>
    </location>
</feature>
<dbReference type="AlphaFoldDB" id="A0A5C1Y7E1"/>
<dbReference type="RefSeq" id="WP_149325151.1">
    <property type="nucleotide sequence ID" value="NZ_CP043504.1"/>
</dbReference>
<keyword evidence="1" id="KW-0812">Transmembrane</keyword>
<feature type="transmembrane region" description="Helical" evidence="1">
    <location>
        <begin position="132"/>
        <end position="155"/>
    </location>
</feature>